<dbReference type="HOGENOM" id="CLU_112351_0_1_9"/>
<dbReference type="Pfam" id="PF23471">
    <property type="entry name" value="Cap15_TM"/>
    <property type="match status" value="1"/>
</dbReference>
<gene>
    <name evidence="4" type="ORF">BN1050_00415</name>
</gene>
<protein>
    <submittedName>
        <fullName evidence="4">Uncharacterized protein</fullName>
    </submittedName>
</protein>
<dbReference type="InterPro" id="IPR041208">
    <property type="entry name" value="Cap15"/>
</dbReference>
<sequence length="203" mass="23602">MHEYSIDARRNKILFYLSLFAIALASTISALLHNLPFVTITIPVTSFTFFLLFVRIFTTKLWRKPSYQRIGITKTPDLNGEWQCVRFNEVTGEQTTCTLRIKQTWTKIRFEFTQEGYIYVSYATAIQTRYPLGTRVSVAIQIFRVVKQHLPEKINDAFIDFMILSNDELQGRYYTNPQAFSQYGLLTCTKINNTTNVNEPSHS</sequence>
<feature type="domain" description="Cap1-like TM helices" evidence="3">
    <location>
        <begin position="11"/>
        <end position="63"/>
    </location>
</feature>
<dbReference type="EMBL" id="LN483073">
    <property type="protein sequence ID" value="CEA00022.1"/>
    <property type="molecule type" value="Genomic_DNA"/>
</dbReference>
<evidence type="ECO:0000313" key="4">
    <source>
        <dbReference type="EMBL" id="CEA00022.1"/>
    </source>
</evidence>
<dbReference type="Pfam" id="PF18153">
    <property type="entry name" value="Cap15_CD_rec"/>
    <property type="match status" value="1"/>
</dbReference>
<keyword evidence="1" id="KW-0472">Membrane</keyword>
<dbReference type="InterPro" id="IPR056338">
    <property type="entry name" value="Cap15-like_TM"/>
</dbReference>
<name>A0A078M404_9BACL</name>
<keyword evidence="1" id="KW-1133">Transmembrane helix</keyword>
<feature type="transmembrane region" description="Helical" evidence="1">
    <location>
        <begin position="37"/>
        <end position="57"/>
    </location>
</feature>
<accession>A0A078M404</accession>
<dbReference type="AlphaFoldDB" id="A0A078M404"/>
<keyword evidence="1" id="KW-0812">Transmembrane</keyword>
<evidence type="ECO:0000259" key="2">
    <source>
        <dbReference type="Pfam" id="PF18153"/>
    </source>
</evidence>
<proteinExistence type="predicted"/>
<feature type="domain" description="CD-NTase-associated protein 15" evidence="2">
    <location>
        <begin position="73"/>
        <end position="190"/>
    </location>
</feature>
<evidence type="ECO:0000259" key="3">
    <source>
        <dbReference type="Pfam" id="PF23471"/>
    </source>
</evidence>
<dbReference type="PATRIC" id="fig|1461583.4.peg.388"/>
<organism evidence="4">
    <name type="scientific">Metalysinibacillus saudimassiliensis</name>
    <dbReference type="NCBI Taxonomy" id="1461583"/>
    <lineage>
        <taxon>Bacteria</taxon>
        <taxon>Bacillati</taxon>
        <taxon>Bacillota</taxon>
        <taxon>Bacilli</taxon>
        <taxon>Bacillales</taxon>
        <taxon>Caryophanaceae</taxon>
        <taxon>Metalysinibacillus</taxon>
    </lineage>
</organism>
<evidence type="ECO:0000256" key="1">
    <source>
        <dbReference type="SAM" id="Phobius"/>
    </source>
</evidence>
<reference evidence="4" key="1">
    <citation type="submission" date="2014-07" db="EMBL/GenBank/DDBJ databases">
        <authorList>
            <person name="Urmite Genomes Urmite Genomes"/>
        </authorList>
    </citation>
    <scope>NUCLEOTIDE SEQUENCE</scope>
    <source>
        <strain evidence="4">13S34_air</strain>
    </source>
</reference>
<feature type="transmembrane region" description="Helical" evidence="1">
    <location>
        <begin position="12"/>
        <end position="31"/>
    </location>
</feature>